<keyword evidence="4 8" id="KW-0547">Nucleotide-binding</keyword>
<accession>A0A6S7BSB4</accession>
<dbReference type="NCBIfam" id="NF003558">
    <property type="entry name" value="PRK05231.1"/>
    <property type="match status" value="1"/>
</dbReference>
<dbReference type="GO" id="GO:0004413">
    <property type="term" value="F:homoserine kinase activity"/>
    <property type="evidence" value="ECO:0007669"/>
    <property type="project" value="UniProtKB-UniRule"/>
</dbReference>
<gene>
    <name evidence="8 11" type="primary">thrB</name>
    <name evidence="11" type="ORF">LMG26690_04397</name>
</gene>
<comment type="similarity">
    <text evidence="7 8">Belongs to the pseudomonas-type ThrB family.</text>
</comment>
<protein>
    <recommendedName>
        <fullName evidence="8 9">Homoserine kinase</fullName>
        <shortName evidence="8">HK</shortName>
        <shortName evidence="8">HSK</shortName>
        <ecNumber evidence="8 9">2.7.1.39</ecNumber>
    </recommendedName>
</protein>
<reference evidence="11 12" key="1">
    <citation type="submission" date="2020-04" db="EMBL/GenBank/DDBJ databases">
        <authorList>
            <person name="De Canck E."/>
        </authorList>
    </citation>
    <scope>NUCLEOTIDE SEQUENCE [LARGE SCALE GENOMIC DNA]</scope>
    <source>
        <strain evidence="11 12">LMG 26690</strain>
    </source>
</reference>
<dbReference type="SUPFAM" id="SSF56112">
    <property type="entry name" value="Protein kinase-like (PK-like)"/>
    <property type="match status" value="1"/>
</dbReference>
<dbReference type="InterPro" id="IPR050249">
    <property type="entry name" value="Pseudomonas-type_ThrB"/>
</dbReference>
<sequence>MWSKIAAPRPCTPVRASVQPSYRRSMAVFTPVSDDDARALLAHFDLGEFVSLRGITAGIENTNYFLYTTRGEYVLTLFEVLTQAQLPFYIELMYHLAERGIPVPQPQTLRDGTRLTTLHGKPCAIVSRLPGGYEPAPGPAHCALAGATLARAHVAAQDFPIHQPNLRGLSWWLETAPKVLPFLSPAQAELLTSELAAQQAAIQTPAWQALQSGPAHCDLFRDNVLFAGTFEDPLMGGIIDFYFAGCDTWLFDVAVSVNDWCIERDTGEFIPELVQSWLAAYAAVRPFTDAEREVWPQMLRAAALRFWLSRLYDFFLPRPAQTLKPHDPRHFERVLQARHRSELPVLP</sequence>
<keyword evidence="1 8" id="KW-0028">Amino-acid biosynthesis</keyword>
<dbReference type="InterPro" id="IPR011009">
    <property type="entry name" value="Kinase-like_dom_sf"/>
</dbReference>
<dbReference type="GO" id="GO:0005524">
    <property type="term" value="F:ATP binding"/>
    <property type="evidence" value="ECO:0007669"/>
    <property type="project" value="UniProtKB-KW"/>
</dbReference>
<dbReference type="GO" id="GO:0009088">
    <property type="term" value="P:threonine biosynthetic process"/>
    <property type="evidence" value="ECO:0007669"/>
    <property type="project" value="UniProtKB-UniRule"/>
</dbReference>
<keyword evidence="6 8" id="KW-0067">ATP-binding</keyword>
<dbReference type="UniPathway" id="UPA00050">
    <property type="reaction ID" value="UER00064"/>
</dbReference>
<evidence type="ECO:0000259" key="10">
    <source>
        <dbReference type="Pfam" id="PF01636"/>
    </source>
</evidence>
<evidence type="ECO:0000313" key="12">
    <source>
        <dbReference type="Proteomes" id="UP000494214"/>
    </source>
</evidence>
<name>A0A6S7BSB4_9BURK</name>
<evidence type="ECO:0000256" key="9">
    <source>
        <dbReference type="NCBIfam" id="TIGR00938"/>
    </source>
</evidence>
<evidence type="ECO:0000256" key="3">
    <source>
        <dbReference type="ARBA" id="ARBA00022697"/>
    </source>
</evidence>
<dbReference type="Pfam" id="PF01636">
    <property type="entry name" value="APH"/>
    <property type="match status" value="1"/>
</dbReference>
<dbReference type="CDD" id="cd05153">
    <property type="entry name" value="HomoserineK_II"/>
    <property type="match status" value="1"/>
</dbReference>
<feature type="domain" description="Aminoglycoside phosphotransferase" evidence="10">
    <location>
        <begin position="52"/>
        <end position="287"/>
    </location>
</feature>
<dbReference type="InterPro" id="IPR002575">
    <property type="entry name" value="Aminoglycoside_PTrfase"/>
</dbReference>
<keyword evidence="2 8" id="KW-0808">Transferase</keyword>
<keyword evidence="3 8" id="KW-0791">Threonine biosynthesis</keyword>
<evidence type="ECO:0000256" key="8">
    <source>
        <dbReference type="HAMAP-Rule" id="MF_00301"/>
    </source>
</evidence>
<dbReference type="EMBL" id="CADIJM010000012">
    <property type="protein sequence ID" value="CAB3726591.1"/>
    <property type="molecule type" value="Genomic_DNA"/>
</dbReference>
<keyword evidence="5 8" id="KW-0418">Kinase</keyword>
<evidence type="ECO:0000256" key="4">
    <source>
        <dbReference type="ARBA" id="ARBA00022741"/>
    </source>
</evidence>
<evidence type="ECO:0000256" key="1">
    <source>
        <dbReference type="ARBA" id="ARBA00022605"/>
    </source>
</evidence>
<keyword evidence="12" id="KW-1185">Reference proteome</keyword>
<organism evidence="11 12">
    <name type="scientific">Achromobacter animicus</name>
    <dbReference type="NCBI Taxonomy" id="1389935"/>
    <lineage>
        <taxon>Bacteria</taxon>
        <taxon>Pseudomonadati</taxon>
        <taxon>Pseudomonadota</taxon>
        <taxon>Betaproteobacteria</taxon>
        <taxon>Burkholderiales</taxon>
        <taxon>Alcaligenaceae</taxon>
        <taxon>Achromobacter</taxon>
    </lineage>
</organism>
<dbReference type="PANTHER" id="PTHR21064">
    <property type="entry name" value="AMINOGLYCOSIDE PHOSPHOTRANSFERASE DOMAIN-CONTAINING PROTEIN-RELATED"/>
    <property type="match status" value="1"/>
</dbReference>
<dbReference type="NCBIfam" id="TIGR00938">
    <property type="entry name" value="thrB_alt"/>
    <property type="match status" value="1"/>
</dbReference>
<evidence type="ECO:0000256" key="2">
    <source>
        <dbReference type="ARBA" id="ARBA00022679"/>
    </source>
</evidence>
<comment type="pathway">
    <text evidence="8">Amino-acid biosynthesis; L-threonine biosynthesis; L-threonine from L-aspartate: step 4/5.</text>
</comment>
<dbReference type="HAMAP" id="MF_00301">
    <property type="entry name" value="Homoser_kinase_2"/>
    <property type="match status" value="1"/>
</dbReference>
<proteinExistence type="inferred from homology"/>
<evidence type="ECO:0000256" key="7">
    <source>
        <dbReference type="ARBA" id="ARBA00038240"/>
    </source>
</evidence>
<dbReference type="Proteomes" id="UP000494214">
    <property type="component" value="Unassembled WGS sequence"/>
</dbReference>
<evidence type="ECO:0000256" key="5">
    <source>
        <dbReference type="ARBA" id="ARBA00022777"/>
    </source>
</evidence>
<evidence type="ECO:0000256" key="6">
    <source>
        <dbReference type="ARBA" id="ARBA00022840"/>
    </source>
</evidence>
<dbReference type="InterPro" id="IPR005280">
    <property type="entry name" value="Homoserine_kinase_II"/>
</dbReference>
<dbReference type="EC" id="2.7.1.39" evidence="8 9"/>
<evidence type="ECO:0000313" key="11">
    <source>
        <dbReference type="EMBL" id="CAB3726591.1"/>
    </source>
</evidence>
<dbReference type="PANTHER" id="PTHR21064:SF6">
    <property type="entry name" value="AMINOGLYCOSIDE PHOSPHOTRANSFERASE DOMAIN-CONTAINING PROTEIN"/>
    <property type="match status" value="1"/>
</dbReference>
<dbReference type="Gene3D" id="3.30.200.20">
    <property type="entry name" value="Phosphorylase Kinase, domain 1"/>
    <property type="match status" value="1"/>
</dbReference>
<dbReference type="Gene3D" id="3.90.1200.10">
    <property type="match status" value="1"/>
</dbReference>
<dbReference type="AlphaFoldDB" id="A0A6S7BSB4"/>
<comment type="catalytic activity">
    <reaction evidence="8">
        <text>L-homoserine + ATP = O-phospho-L-homoserine + ADP + H(+)</text>
        <dbReference type="Rhea" id="RHEA:13985"/>
        <dbReference type="ChEBI" id="CHEBI:15378"/>
        <dbReference type="ChEBI" id="CHEBI:30616"/>
        <dbReference type="ChEBI" id="CHEBI:57476"/>
        <dbReference type="ChEBI" id="CHEBI:57590"/>
        <dbReference type="ChEBI" id="CHEBI:456216"/>
        <dbReference type="EC" id="2.7.1.39"/>
    </reaction>
</comment>